<evidence type="ECO:0000313" key="4">
    <source>
        <dbReference type="Proteomes" id="UP000276055"/>
    </source>
</evidence>
<accession>A0A495ESW8</accession>
<dbReference type="PANTHER" id="PTHR14239">
    <property type="entry name" value="DUDULIN-RELATED"/>
    <property type="match status" value="1"/>
</dbReference>
<dbReference type="RefSeq" id="WP_120952822.1">
    <property type="nucleotide sequence ID" value="NZ_RBIR01000003.1"/>
</dbReference>
<dbReference type="Gene3D" id="3.40.50.720">
    <property type="entry name" value="NAD(P)-binding Rossmann-like Domain"/>
    <property type="match status" value="1"/>
</dbReference>
<dbReference type="Proteomes" id="UP000276055">
    <property type="component" value="Unassembled WGS sequence"/>
</dbReference>
<name>A0A495ESW8_9MICC</name>
<gene>
    <name evidence="3" type="ORF">C8D78_1902</name>
</gene>
<dbReference type="GO" id="GO:0016491">
    <property type="term" value="F:oxidoreductase activity"/>
    <property type="evidence" value="ECO:0007669"/>
    <property type="project" value="UniProtKB-KW"/>
</dbReference>
<protein>
    <submittedName>
        <fullName evidence="3">Reduced coenzyme F420:NADP oxidoreductase</fullName>
    </submittedName>
</protein>
<dbReference type="SUPFAM" id="SSF51735">
    <property type="entry name" value="NAD(P)-binding Rossmann-fold domains"/>
    <property type="match status" value="1"/>
</dbReference>
<proteinExistence type="predicted"/>
<dbReference type="AlphaFoldDB" id="A0A495ESW8"/>
<comment type="caution">
    <text evidence="3">The sequence shown here is derived from an EMBL/GenBank/DDBJ whole genome shotgun (WGS) entry which is preliminary data.</text>
</comment>
<dbReference type="Pfam" id="PF03807">
    <property type="entry name" value="F420_oxidored"/>
    <property type="match status" value="1"/>
</dbReference>
<dbReference type="OrthoDB" id="5738121at2"/>
<sequence length="212" mass="21802">MTDITIIGSGNMARAIGTRAVAAGRSVQILDRTPENAAKLAAELGGTSSSGGLREVPEGDIVVLALYFGPAKEVATHFGDTLGGKTVVEISNPIDTETFDSLVVGPGTSAAEEIAALLPGARVVKAFNTTFAGPLAAGTAGGMPLDVFIASDSEQARNEVAAFAEAAGLRPLQVGGLRHARELEGFQLLIMALQVNPAYPNFNWGTALKIID</sequence>
<evidence type="ECO:0000313" key="3">
    <source>
        <dbReference type="EMBL" id="RKR20090.1"/>
    </source>
</evidence>
<feature type="domain" description="Pyrroline-5-carboxylate reductase catalytic N-terminal" evidence="2">
    <location>
        <begin position="4"/>
        <end position="93"/>
    </location>
</feature>
<dbReference type="InterPro" id="IPR028939">
    <property type="entry name" value="P5C_Rdtase_cat_N"/>
</dbReference>
<dbReference type="EMBL" id="RBIR01000003">
    <property type="protein sequence ID" value="RKR20090.1"/>
    <property type="molecule type" value="Genomic_DNA"/>
</dbReference>
<reference evidence="3 4" key="1">
    <citation type="submission" date="2018-10" db="EMBL/GenBank/DDBJ databases">
        <title>Genomic Encyclopedia of Type Strains, Phase IV (KMG-IV): sequencing the most valuable type-strain genomes for metagenomic binning, comparative biology and taxonomic classification.</title>
        <authorList>
            <person name="Goeker M."/>
        </authorList>
    </citation>
    <scope>NUCLEOTIDE SEQUENCE [LARGE SCALE GENOMIC DNA]</scope>
    <source>
        <strain evidence="3 4">DSM 25586</strain>
    </source>
</reference>
<dbReference type="InterPro" id="IPR036291">
    <property type="entry name" value="NAD(P)-bd_dom_sf"/>
</dbReference>
<dbReference type="InterPro" id="IPR051267">
    <property type="entry name" value="STEAP_metalloreductase"/>
</dbReference>
<dbReference type="PANTHER" id="PTHR14239:SF10">
    <property type="entry name" value="REDUCTASE"/>
    <property type="match status" value="1"/>
</dbReference>
<organism evidence="3 4">
    <name type="scientific">Arthrobacter oryzae</name>
    <dbReference type="NCBI Taxonomy" id="409290"/>
    <lineage>
        <taxon>Bacteria</taxon>
        <taxon>Bacillati</taxon>
        <taxon>Actinomycetota</taxon>
        <taxon>Actinomycetes</taxon>
        <taxon>Micrococcales</taxon>
        <taxon>Micrococcaceae</taxon>
        <taxon>Arthrobacter</taxon>
    </lineage>
</organism>
<evidence type="ECO:0000256" key="1">
    <source>
        <dbReference type="ARBA" id="ARBA00023002"/>
    </source>
</evidence>
<evidence type="ECO:0000259" key="2">
    <source>
        <dbReference type="Pfam" id="PF03807"/>
    </source>
</evidence>
<keyword evidence="1" id="KW-0560">Oxidoreductase</keyword>